<dbReference type="GO" id="GO:0016491">
    <property type="term" value="F:oxidoreductase activity"/>
    <property type="evidence" value="ECO:0007669"/>
    <property type="project" value="UniProtKB-KW"/>
</dbReference>
<accession>A0A644YK32</accession>
<dbReference type="GO" id="GO:0005829">
    <property type="term" value="C:cytosol"/>
    <property type="evidence" value="ECO:0007669"/>
    <property type="project" value="TreeGrafter"/>
</dbReference>
<reference evidence="2" key="1">
    <citation type="submission" date="2019-08" db="EMBL/GenBank/DDBJ databases">
        <authorList>
            <person name="Kucharzyk K."/>
            <person name="Murdoch R.W."/>
            <person name="Higgins S."/>
            <person name="Loffler F."/>
        </authorList>
    </citation>
    <scope>NUCLEOTIDE SEQUENCE</scope>
</reference>
<dbReference type="PANTHER" id="PTHR43364">
    <property type="entry name" value="NADH-SPECIFIC METHYLGLYOXAL REDUCTASE-RELATED"/>
    <property type="match status" value="1"/>
</dbReference>
<name>A0A644YK32_9ZZZZ</name>
<dbReference type="InterPro" id="IPR020471">
    <property type="entry name" value="AKR"/>
</dbReference>
<feature type="domain" description="NADP-dependent oxidoreductase" evidence="1">
    <location>
        <begin position="16"/>
        <end position="316"/>
    </location>
</feature>
<dbReference type="Gene3D" id="3.20.20.100">
    <property type="entry name" value="NADP-dependent oxidoreductase domain"/>
    <property type="match status" value="1"/>
</dbReference>
<comment type="caution">
    <text evidence="2">The sequence shown here is derived from an EMBL/GenBank/DDBJ whole genome shotgun (WGS) entry which is preliminary data.</text>
</comment>
<evidence type="ECO:0000259" key="1">
    <source>
        <dbReference type="Pfam" id="PF00248"/>
    </source>
</evidence>
<dbReference type="AlphaFoldDB" id="A0A644YK32"/>
<dbReference type="CDD" id="cd19092">
    <property type="entry name" value="AKR_BsYcsN_EcYdhF-like"/>
    <property type="match status" value="1"/>
</dbReference>
<dbReference type="EMBL" id="VSSQ01005361">
    <property type="protein sequence ID" value="MPM28846.1"/>
    <property type="molecule type" value="Genomic_DNA"/>
</dbReference>
<organism evidence="2">
    <name type="scientific">bioreactor metagenome</name>
    <dbReference type="NCBI Taxonomy" id="1076179"/>
    <lineage>
        <taxon>unclassified sequences</taxon>
        <taxon>metagenomes</taxon>
        <taxon>ecological metagenomes</taxon>
    </lineage>
</organism>
<dbReference type="InterPro" id="IPR023210">
    <property type="entry name" value="NADP_OxRdtase_dom"/>
</dbReference>
<keyword evidence="2" id="KW-0560">Oxidoreductase</keyword>
<dbReference type="PANTHER" id="PTHR43364:SF1">
    <property type="entry name" value="OXIDOREDUCTASE YDHF"/>
    <property type="match status" value="1"/>
</dbReference>
<evidence type="ECO:0000313" key="2">
    <source>
        <dbReference type="EMBL" id="MPM28846.1"/>
    </source>
</evidence>
<dbReference type="InterPro" id="IPR036812">
    <property type="entry name" value="NAD(P)_OxRdtase_dom_sf"/>
</dbReference>
<dbReference type="EC" id="1.-.-.-" evidence="2"/>
<proteinExistence type="predicted"/>
<dbReference type="Pfam" id="PF00248">
    <property type="entry name" value="Aldo_ket_red"/>
    <property type="match status" value="1"/>
</dbReference>
<dbReference type="InterPro" id="IPR050523">
    <property type="entry name" value="AKR_Detox_Biosynth"/>
</dbReference>
<dbReference type="SUPFAM" id="SSF51430">
    <property type="entry name" value="NAD(P)-linked oxidoreductase"/>
    <property type="match status" value="1"/>
</dbReference>
<gene>
    <name evidence="2" type="primary">ydhF_2</name>
    <name evidence="2" type="ORF">SDC9_75377</name>
</gene>
<dbReference type="PRINTS" id="PR00069">
    <property type="entry name" value="ALDKETRDTASE"/>
</dbReference>
<protein>
    <submittedName>
        <fullName evidence="2">Oxidoreductase YdhF</fullName>
        <ecNumber evidence="2">1.-.-.-</ecNumber>
    </submittedName>
</protein>
<sequence length="326" mass="36827">MEKIKLAHTDLEVSRISAGCMGLGGGWEMNTQLTSEHEKQASDFIDAALQENINFFDTANIYARGRSEEVFGRVLAKRPGLREQIVIQSKCGIRWQDDPAGAPQRFDFSERHILDAVDASLKRLHTEYMDILLLHRPDVLWEGEEIARAFESLKKSGKVRYFGVSNQNRFQMEYLQSFLPDPLVANQLQMSLLHSGFAEVGISFNQNSPHYPDGWEGVLEYCRLKGVSLQAWSPLDRGVLLGEDLSKLPENRRKAAELLRQYARVRGVSTDAVALAWLLRHPARIVPVIGTAKPERIASAAKAVKFELSREEWYSLFEAARGLSMP</sequence>